<organism evidence="1 2">
    <name type="scientific">Anaeromicropila populeti</name>
    <dbReference type="NCBI Taxonomy" id="37658"/>
    <lineage>
        <taxon>Bacteria</taxon>
        <taxon>Bacillati</taxon>
        <taxon>Bacillota</taxon>
        <taxon>Clostridia</taxon>
        <taxon>Lachnospirales</taxon>
        <taxon>Lachnospiraceae</taxon>
        <taxon>Anaeromicropila</taxon>
    </lineage>
</organism>
<protein>
    <submittedName>
        <fullName evidence="1">Bacteriophage HK97-gp10, putative tail-component</fullName>
    </submittedName>
</protein>
<evidence type="ECO:0000313" key="2">
    <source>
        <dbReference type="Proteomes" id="UP000199659"/>
    </source>
</evidence>
<dbReference type="EMBL" id="FOYZ01000010">
    <property type="protein sequence ID" value="SFR94814.1"/>
    <property type="molecule type" value="Genomic_DNA"/>
</dbReference>
<sequence>MTMANSIRIDQLASEVMKGLTEYADLATDDMKKAVKKAGTTVRKEIEANAPKNKGIYAKSWSVKNTKETSNALEVTVYSKNRYQLAHLLEFGHAKRGGGRVAGKAHIAPAEEIGVKQLETEIERSLRDG</sequence>
<gene>
    <name evidence="1" type="ORF">SAMN05661086_02742</name>
</gene>
<dbReference type="Proteomes" id="UP000199659">
    <property type="component" value="Unassembled WGS sequence"/>
</dbReference>
<name>A0A1I6KUF7_9FIRM</name>
<keyword evidence="2" id="KW-1185">Reference proteome</keyword>
<accession>A0A1I6KUF7</accession>
<evidence type="ECO:0000313" key="1">
    <source>
        <dbReference type="EMBL" id="SFR94814.1"/>
    </source>
</evidence>
<proteinExistence type="predicted"/>
<reference evidence="1 2" key="1">
    <citation type="submission" date="2016-10" db="EMBL/GenBank/DDBJ databases">
        <authorList>
            <person name="de Groot N.N."/>
        </authorList>
    </citation>
    <scope>NUCLEOTIDE SEQUENCE [LARGE SCALE GENOMIC DNA]</scope>
    <source>
        <strain evidence="1 2">743A</strain>
    </source>
</reference>
<dbReference type="STRING" id="37658.SAMN05661086_02742"/>
<dbReference type="AlphaFoldDB" id="A0A1I6KUF7"/>
<dbReference type="Pfam" id="PF04883">
    <property type="entry name" value="HK97-gp10_like"/>
    <property type="match status" value="1"/>
</dbReference>
<dbReference type="InterPro" id="IPR010064">
    <property type="entry name" value="HK97-gp10_tail"/>
</dbReference>